<evidence type="ECO:0000256" key="5">
    <source>
        <dbReference type="SAM" id="Phobius"/>
    </source>
</evidence>
<evidence type="ECO:0000256" key="2">
    <source>
        <dbReference type="ARBA" id="ARBA00022692"/>
    </source>
</evidence>
<keyword evidence="8" id="KW-1185">Reference proteome</keyword>
<sequence>MDQLSTWLPPLSATNAVDWLLVAVVLLGALGGWRRGFVATALQLLTLAISLAVALAGYAQPAAWLQGRFPVLGDWAPPLAFLSIFAVLYAALAILAGRAIAALPRTAHAHVGNRLLGLAPGVLNGLINATVVALLLLAVPAFDQLTRVARDSAIASRLSAPAEWLQARLEPIFERPIRRTLHALIVPVESKTSVPLPFRVTQGRERPDLEARMLAMVNAERVQRGLKPLQADPELTPLARAHSRDMFARSYFSHVSPDRDDPFDRMREAKVRYLVAGENLALARTLPAAHRGLMESAGHRANILRPQFGRVGIGVLDGGVHGLMVTQNFRN</sequence>
<evidence type="ECO:0000256" key="3">
    <source>
        <dbReference type="ARBA" id="ARBA00022989"/>
    </source>
</evidence>
<evidence type="ECO:0000256" key="1">
    <source>
        <dbReference type="ARBA" id="ARBA00004141"/>
    </source>
</evidence>
<dbReference type="RefSeq" id="WP_168109156.1">
    <property type="nucleotide sequence ID" value="NZ_VTOX01000008.1"/>
</dbReference>
<feature type="domain" description="SCP" evidence="6">
    <location>
        <begin position="214"/>
        <end position="329"/>
    </location>
</feature>
<comment type="subcellular location">
    <subcellularLocation>
        <location evidence="1">Membrane</location>
        <topology evidence="1">Multi-pass membrane protein</topology>
    </subcellularLocation>
</comment>
<feature type="transmembrane region" description="Helical" evidence="5">
    <location>
        <begin position="37"/>
        <end position="59"/>
    </location>
</feature>
<keyword evidence="4 5" id="KW-0472">Membrane</keyword>
<feature type="transmembrane region" description="Helical" evidence="5">
    <location>
        <begin position="79"/>
        <end position="103"/>
    </location>
</feature>
<dbReference type="CDD" id="cd05379">
    <property type="entry name" value="CAP_bacterial"/>
    <property type="match status" value="1"/>
</dbReference>
<keyword evidence="2 5" id="KW-0812">Transmembrane</keyword>
<feature type="transmembrane region" description="Helical" evidence="5">
    <location>
        <begin position="115"/>
        <end position="142"/>
    </location>
</feature>
<protein>
    <recommendedName>
        <fullName evidence="6">SCP domain-containing protein</fullName>
    </recommendedName>
</protein>
<dbReference type="InterPro" id="IPR035940">
    <property type="entry name" value="CAP_sf"/>
</dbReference>
<evidence type="ECO:0000259" key="6">
    <source>
        <dbReference type="Pfam" id="PF00188"/>
    </source>
</evidence>
<dbReference type="Proteomes" id="UP000521868">
    <property type="component" value="Unassembled WGS sequence"/>
</dbReference>
<organism evidence="7 8">
    <name type="scientific">Ramlibacter lithotrophicus</name>
    <dbReference type="NCBI Taxonomy" id="2606681"/>
    <lineage>
        <taxon>Bacteria</taxon>
        <taxon>Pseudomonadati</taxon>
        <taxon>Pseudomonadota</taxon>
        <taxon>Betaproteobacteria</taxon>
        <taxon>Burkholderiales</taxon>
        <taxon>Comamonadaceae</taxon>
        <taxon>Ramlibacter</taxon>
    </lineage>
</organism>
<dbReference type="GO" id="GO:0009403">
    <property type="term" value="P:toxin biosynthetic process"/>
    <property type="evidence" value="ECO:0007669"/>
    <property type="project" value="InterPro"/>
</dbReference>
<dbReference type="Gene3D" id="3.40.33.10">
    <property type="entry name" value="CAP"/>
    <property type="match status" value="1"/>
</dbReference>
<keyword evidence="3 5" id="KW-1133">Transmembrane helix</keyword>
<dbReference type="SUPFAM" id="SSF55797">
    <property type="entry name" value="PR-1-like"/>
    <property type="match status" value="1"/>
</dbReference>
<dbReference type="InterPro" id="IPR014044">
    <property type="entry name" value="CAP_dom"/>
</dbReference>
<dbReference type="Pfam" id="PF00188">
    <property type="entry name" value="CAP"/>
    <property type="match status" value="1"/>
</dbReference>
<evidence type="ECO:0000313" key="8">
    <source>
        <dbReference type="Proteomes" id="UP000521868"/>
    </source>
</evidence>
<dbReference type="GO" id="GO:0016020">
    <property type="term" value="C:membrane"/>
    <property type="evidence" value="ECO:0007669"/>
    <property type="project" value="UniProtKB-SubCell"/>
</dbReference>
<dbReference type="PANTHER" id="PTHR31157:SF1">
    <property type="entry name" value="SCP DOMAIN-CONTAINING PROTEIN"/>
    <property type="match status" value="1"/>
</dbReference>
<comment type="caution">
    <text evidence="7">The sequence shown here is derived from an EMBL/GenBank/DDBJ whole genome shotgun (WGS) entry which is preliminary data.</text>
</comment>
<evidence type="ECO:0000313" key="7">
    <source>
        <dbReference type="EMBL" id="NKE68031.1"/>
    </source>
</evidence>
<reference evidence="7 8" key="1">
    <citation type="journal article" date="2020" name="Nature">
        <title>Bacterial chemolithoautotrophy via manganese oxidation.</title>
        <authorList>
            <person name="Yu H."/>
            <person name="Leadbetter J.R."/>
        </authorList>
    </citation>
    <scope>NUCLEOTIDE SEQUENCE [LARGE SCALE GENOMIC DNA]</scope>
    <source>
        <strain evidence="7 8">RBP-1</strain>
    </source>
</reference>
<dbReference type="EMBL" id="VTOX01000008">
    <property type="protein sequence ID" value="NKE68031.1"/>
    <property type="molecule type" value="Genomic_DNA"/>
</dbReference>
<dbReference type="PANTHER" id="PTHR31157">
    <property type="entry name" value="SCP DOMAIN-CONTAINING PROTEIN"/>
    <property type="match status" value="1"/>
</dbReference>
<dbReference type="InterPro" id="IPR003825">
    <property type="entry name" value="Colicin-V_CvpA"/>
</dbReference>
<accession>A0A7X6I877</accession>
<name>A0A7X6I877_9BURK</name>
<evidence type="ECO:0000256" key="4">
    <source>
        <dbReference type="ARBA" id="ARBA00023136"/>
    </source>
</evidence>
<dbReference type="Pfam" id="PF02674">
    <property type="entry name" value="Colicin_V"/>
    <property type="match status" value="1"/>
</dbReference>
<dbReference type="AlphaFoldDB" id="A0A7X6I877"/>
<proteinExistence type="predicted"/>
<gene>
    <name evidence="7" type="ORF">RAMLITH_19595</name>
</gene>
<feature type="transmembrane region" description="Helical" evidence="5">
    <location>
        <begin position="12"/>
        <end position="30"/>
    </location>
</feature>